<proteinExistence type="predicted"/>
<protein>
    <submittedName>
        <fullName evidence="1">Uncharacterized protein</fullName>
    </submittedName>
</protein>
<gene>
    <name evidence="1" type="ORF">BLA6863_00188</name>
</gene>
<sequence length="103" mass="11168">MNKSFAEYATSTAFCVTLSKNQCNCLLRVEADHMDVCVTVATLHSLEARGFVFWNRLADGRANGFGGLTSAGQFMVGLLKEAGMTVENTNTVSMLKRIAREAA</sequence>
<organism evidence="1 2">
    <name type="scientific">Burkholderia lata (strain ATCC 17760 / DSM 23089 / LMG 22485 / NCIMB 9086 / R18194 / 383)</name>
    <dbReference type="NCBI Taxonomy" id="482957"/>
    <lineage>
        <taxon>Bacteria</taxon>
        <taxon>Pseudomonadati</taxon>
        <taxon>Pseudomonadota</taxon>
        <taxon>Betaproteobacteria</taxon>
        <taxon>Burkholderiales</taxon>
        <taxon>Burkholderiaceae</taxon>
        <taxon>Burkholderia</taxon>
        <taxon>Burkholderia cepacia complex</taxon>
    </lineage>
</organism>
<reference evidence="1 2" key="1">
    <citation type="submission" date="2019-09" db="EMBL/GenBank/DDBJ databases">
        <authorList>
            <person name="Depoorter E."/>
        </authorList>
    </citation>
    <scope>NUCLEOTIDE SEQUENCE [LARGE SCALE GENOMIC DNA]</scope>
    <source>
        <strain evidence="1">LMG 6863</strain>
    </source>
</reference>
<dbReference type="EMBL" id="CABVPY010000001">
    <property type="protein sequence ID" value="VWB07843.1"/>
    <property type="molecule type" value="Genomic_DNA"/>
</dbReference>
<name>A0A6P2GTL7_BURL3</name>
<evidence type="ECO:0000313" key="1">
    <source>
        <dbReference type="EMBL" id="VWB07843.1"/>
    </source>
</evidence>
<accession>A0A6P2GTL7</accession>
<evidence type="ECO:0000313" key="2">
    <source>
        <dbReference type="Proteomes" id="UP000494170"/>
    </source>
</evidence>
<dbReference type="Proteomes" id="UP000494170">
    <property type="component" value="Unassembled WGS sequence"/>
</dbReference>
<dbReference type="AlphaFoldDB" id="A0A6P2GTL7"/>
<dbReference type="RefSeq" id="WP_174936748.1">
    <property type="nucleotide sequence ID" value="NZ_CABVPY010000001.1"/>
</dbReference>